<dbReference type="PANTHER" id="PTHR46602:SF1">
    <property type="entry name" value="PROTEIN SUPPRESSOR OF GENE SILENCING 3"/>
    <property type="match status" value="1"/>
</dbReference>
<dbReference type="PANTHER" id="PTHR46602">
    <property type="entry name" value="PROTEIN SUPPRESSOR OF GENE SILENCING 3"/>
    <property type="match status" value="1"/>
</dbReference>
<evidence type="ECO:0000313" key="3">
    <source>
        <dbReference type="Proteomes" id="UP000291084"/>
    </source>
</evidence>
<feature type="region of interest" description="Disordered" evidence="1">
    <location>
        <begin position="18"/>
        <end position="44"/>
    </location>
</feature>
<protein>
    <submittedName>
        <fullName evidence="2">Uncharacterized protein</fullName>
    </submittedName>
</protein>
<sequence>MYMQEQFFKDQIKIIHDSRDEREEDFEKMQQEEREKVKQSSTTGHANAEEYRLKYVIFIPSIGLMIYSHL</sequence>
<name>A0A0S3REE0_PHAAN</name>
<keyword evidence="3" id="KW-1185">Reference proteome</keyword>
<dbReference type="Proteomes" id="UP000291084">
    <property type="component" value="Chromosome 2"/>
</dbReference>
<gene>
    <name evidence="2" type="primary">Vigan.02G185300</name>
    <name evidence="2" type="ORF">VIGAN_02185300</name>
</gene>
<organism evidence="2 3">
    <name type="scientific">Vigna angularis var. angularis</name>
    <dbReference type="NCBI Taxonomy" id="157739"/>
    <lineage>
        <taxon>Eukaryota</taxon>
        <taxon>Viridiplantae</taxon>
        <taxon>Streptophyta</taxon>
        <taxon>Embryophyta</taxon>
        <taxon>Tracheophyta</taxon>
        <taxon>Spermatophyta</taxon>
        <taxon>Magnoliopsida</taxon>
        <taxon>eudicotyledons</taxon>
        <taxon>Gunneridae</taxon>
        <taxon>Pentapetalae</taxon>
        <taxon>rosids</taxon>
        <taxon>fabids</taxon>
        <taxon>Fabales</taxon>
        <taxon>Fabaceae</taxon>
        <taxon>Papilionoideae</taxon>
        <taxon>50 kb inversion clade</taxon>
        <taxon>NPAAA clade</taxon>
        <taxon>indigoferoid/millettioid clade</taxon>
        <taxon>Phaseoleae</taxon>
        <taxon>Vigna</taxon>
    </lineage>
</organism>
<dbReference type="OrthoDB" id="1718354at2759"/>
<evidence type="ECO:0000256" key="1">
    <source>
        <dbReference type="SAM" id="MobiDB-lite"/>
    </source>
</evidence>
<evidence type="ECO:0000313" key="2">
    <source>
        <dbReference type="EMBL" id="BAT79051.1"/>
    </source>
</evidence>
<dbReference type="AlphaFoldDB" id="A0A0S3REE0"/>
<feature type="compositionally biased region" description="Basic and acidic residues" evidence="1">
    <location>
        <begin position="18"/>
        <end position="38"/>
    </location>
</feature>
<proteinExistence type="predicted"/>
<accession>A0A0S3REE0</accession>
<dbReference type="GO" id="GO:0051607">
    <property type="term" value="P:defense response to virus"/>
    <property type="evidence" value="ECO:0007669"/>
    <property type="project" value="InterPro"/>
</dbReference>
<dbReference type="EMBL" id="AP015035">
    <property type="protein sequence ID" value="BAT79051.1"/>
    <property type="molecule type" value="Genomic_DNA"/>
</dbReference>
<dbReference type="GO" id="GO:0031047">
    <property type="term" value="P:regulatory ncRNA-mediated gene silencing"/>
    <property type="evidence" value="ECO:0007669"/>
    <property type="project" value="InterPro"/>
</dbReference>
<reference evidence="2 3" key="1">
    <citation type="journal article" date="2015" name="Sci. Rep.">
        <title>The power of single molecule real-time sequencing technology in the de novo assembly of a eukaryotic genome.</title>
        <authorList>
            <person name="Sakai H."/>
            <person name="Naito K."/>
            <person name="Ogiso-Tanaka E."/>
            <person name="Takahashi Y."/>
            <person name="Iseki K."/>
            <person name="Muto C."/>
            <person name="Satou K."/>
            <person name="Teruya K."/>
            <person name="Shiroma A."/>
            <person name="Shimoji M."/>
            <person name="Hirano T."/>
            <person name="Itoh T."/>
            <person name="Kaga A."/>
            <person name="Tomooka N."/>
        </authorList>
    </citation>
    <scope>NUCLEOTIDE SEQUENCE [LARGE SCALE GENOMIC DNA]</scope>
    <source>
        <strain evidence="3">cv. Shumari</strain>
    </source>
</reference>
<dbReference type="InterPro" id="IPR044287">
    <property type="entry name" value="SGS3"/>
</dbReference>